<reference evidence="1" key="1">
    <citation type="journal article" date="2015" name="Genome Announc.">
        <title>Draft Genome Sequence of Tolypothrix boutellei Strain VB521301.</title>
        <authorList>
            <person name="Chandrababunaidu M.M."/>
            <person name="Singh D."/>
            <person name="Sen D."/>
            <person name="Bhan S."/>
            <person name="Das S."/>
            <person name="Gupta A."/>
            <person name="Adhikary S.P."/>
            <person name="Tripathy S."/>
        </authorList>
    </citation>
    <scope>NUCLEOTIDE SEQUENCE</scope>
    <source>
        <strain evidence="1">VB521301</strain>
    </source>
</reference>
<name>A0A0C1NA81_9CYAN</name>
<sequence length="67" mass="7820">MKVISTLANNLFLQNKRSHNCTNGSWSKASHASPNHYPVYTEENKSRLSHCYPKTPLRAKQSEWRFQ</sequence>
<accession>A0A0C1NA81</accession>
<organism evidence="1">
    <name type="scientific">Tolypothrix bouteillei VB521301</name>
    <dbReference type="NCBI Taxonomy" id="1479485"/>
    <lineage>
        <taxon>Bacteria</taxon>
        <taxon>Bacillati</taxon>
        <taxon>Cyanobacteriota</taxon>
        <taxon>Cyanophyceae</taxon>
        <taxon>Nostocales</taxon>
        <taxon>Tolypothrichaceae</taxon>
        <taxon>Tolypothrix</taxon>
    </lineage>
</organism>
<dbReference type="EMBL" id="JHEG02000046">
    <property type="protein sequence ID" value="KIE11612.1"/>
    <property type="molecule type" value="Genomic_DNA"/>
</dbReference>
<evidence type="ECO:0000313" key="1">
    <source>
        <dbReference type="EMBL" id="KIE11612.1"/>
    </source>
</evidence>
<gene>
    <name evidence="1" type="ORF">DA73_0214925</name>
</gene>
<protein>
    <submittedName>
        <fullName evidence="1">Uncharacterized protein</fullName>
    </submittedName>
</protein>
<proteinExistence type="predicted"/>
<comment type="caution">
    <text evidence="1">The sequence shown here is derived from an EMBL/GenBank/DDBJ whole genome shotgun (WGS) entry which is preliminary data.</text>
</comment>
<dbReference type="AlphaFoldDB" id="A0A0C1NA81"/>